<dbReference type="Pfam" id="PF22725">
    <property type="entry name" value="GFO_IDH_MocA_C3"/>
    <property type="match status" value="1"/>
</dbReference>
<name>A0A2S8EZ60_9BACT</name>
<evidence type="ECO:0000259" key="2">
    <source>
        <dbReference type="Pfam" id="PF01408"/>
    </source>
</evidence>
<dbReference type="InterPro" id="IPR000683">
    <property type="entry name" value="Gfo/Idh/MocA-like_OxRdtase_N"/>
</dbReference>
<comment type="caution">
    <text evidence="4">The sequence shown here is derived from an EMBL/GenBank/DDBJ whole genome shotgun (WGS) entry which is preliminary data.</text>
</comment>
<dbReference type="Gene3D" id="3.30.360.10">
    <property type="entry name" value="Dihydrodipicolinate Reductase, domain 2"/>
    <property type="match status" value="1"/>
</dbReference>
<feature type="domain" description="Gfo/Idh/MocA-like oxidoreductase N-terminal" evidence="2">
    <location>
        <begin position="2"/>
        <end position="133"/>
    </location>
</feature>
<dbReference type="AlphaFoldDB" id="A0A2S8EZ60"/>
<reference evidence="4 5" key="1">
    <citation type="submission" date="2018-02" db="EMBL/GenBank/DDBJ databases">
        <title>Comparative genomes isolates from brazilian mangrove.</title>
        <authorList>
            <person name="Araujo J.E."/>
            <person name="Taketani R.G."/>
            <person name="Silva M.C.P."/>
            <person name="Loureco M.V."/>
            <person name="Andreote F.D."/>
        </authorList>
    </citation>
    <scope>NUCLEOTIDE SEQUENCE [LARGE SCALE GENOMIC DNA]</scope>
    <source>
        <strain evidence="4 5">HEX-2 MGV</strain>
    </source>
</reference>
<sequence length="347" mass="37744">MIKVGIVGVGFMSWIHYLAYQKVRGMSVAGFCSRDAKKQKGDWRGIKGNFGPAGEQIDVSKMNVCATLEELLADDSIDMIDICLPPALHEEATIAALNAGKHVLVEKPIALNPAAAKRMQKAAEKNGKLLLTAHVLPFFADFNFALEAARSGKFGKLLGGHFKRLINDPTWIKDFFNLEKVGGPLLDLHIHDAHFIRLMFGMPTSVTSSGRMRGDCVEYCTTQFGFADKSYVVTATSGVLHQAARSFTHGFEIHYEEATLLMDFAVIDDAPVVSMPLTVLPKKGKSKQPKLKGGDPVDSFAAELKEVQKSIEEGKPSDILGGELAVDALILCQKQADSVAKGKTIRV</sequence>
<keyword evidence="1" id="KW-0560">Oxidoreductase</keyword>
<organism evidence="4 5">
    <name type="scientific">Blastopirellula marina</name>
    <dbReference type="NCBI Taxonomy" id="124"/>
    <lineage>
        <taxon>Bacteria</taxon>
        <taxon>Pseudomonadati</taxon>
        <taxon>Planctomycetota</taxon>
        <taxon>Planctomycetia</taxon>
        <taxon>Pirellulales</taxon>
        <taxon>Pirellulaceae</taxon>
        <taxon>Blastopirellula</taxon>
    </lineage>
</organism>
<evidence type="ECO:0000313" key="4">
    <source>
        <dbReference type="EMBL" id="PQO25192.1"/>
    </source>
</evidence>
<dbReference type="EMBL" id="PUIA01000085">
    <property type="protein sequence ID" value="PQO25192.1"/>
    <property type="molecule type" value="Genomic_DNA"/>
</dbReference>
<accession>A0A2S8EZ60</accession>
<dbReference type="InterPro" id="IPR050463">
    <property type="entry name" value="Gfo/Idh/MocA_oxidrdct_glycsds"/>
</dbReference>
<gene>
    <name evidence="4" type="ORF">C5Y96_25130</name>
</gene>
<feature type="domain" description="GFO/IDH/MocA-like oxidoreductase" evidence="3">
    <location>
        <begin position="146"/>
        <end position="260"/>
    </location>
</feature>
<dbReference type="GO" id="GO:0000166">
    <property type="term" value="F:nucleotide binding"/>
    <property type="evidence" value="ECO:0007669"/>
    <property type="project" value="InterPro"/>
</dbReference>
<dbReference type="InterPro" id="IPR055170">
    <property type="entry name" value="GFO_IDH_MocA-like_dom"/>
</dbReference>
<evidence type="ECO:0000256" key="1">
    <source>
        <dbReference type="ARBA" id="ARBA00023002"/>
    </source>
</evidence>
<dbReference type="RefSeq" id="WP_105359168.1">
    <property type="nucleotide sequence ID" value="NZ_PUIA01000085.1"/>
</dbReference>
<dbReference type="Proteomes" id="UP000240009">
    <property type="component" value="Unassembled WGS sequence"/>
</dbReference>
<dbReference type="OrthoDB" id="9783105at2"/>
<dbReference type="PANTHER" id="PTHR43818:SF11">
    <property type="entry name" value="BCDNA.GH03377"/>
    <property type="match status" value="1"/>
</dbReference>
<evidence type="ECO:0000259" key="3">
    <source>
        <dbReference type="Pfam" id="PF22725"/>
    </source>
</evidence>
<dbReference type="PANTHER" id="PTHR43818">
    <property type="entry name" value="BCDNA.GH03377"/>
    <property type="match status" value="1"/>
</dbReference>
<dbReference type="SUPFAM" id="SSF51735">
    <property type="entry name" value="NAD(P)-binding Rossmann-fold domains"/>
    <property type="match status" value="1"/>
</dbReference>
<evidence type="ECO:0000313" key="5">
    <source>
        <dbReference type="Proteomes" id="UP000240009"/>
    </source>
</evidence>
<proteinExistence type="predicted"/>
<dbReference type="Gene3D" id="3.40.50.720">
    <property type="entry name" value="NAD(P)-binding Rossmann-like Domain"/>
    <property type="match status" value="1"/>
</dbReference>
<protein>
    <submittedName>
        <fullName evidence="4">Oxidoreductase</fullName>
    </submittedName>
</protein>
<dbReference type="SUPFAM" id="SSF55347">
    <property type="entry name" value="Glyceraldehyde-3-phosphate dehydrogenase-like, C-terminal domain"/>
    <property type="match status" value="1"/>
</dbReference>
<dbReference type="GO" id="GO:0016491">
    <property type="term" value="F:oxidoreductase activity"/>
    <property type="evidence" value="ECO:0007669"/>
    <property type="project" value="UniProtKB-KW"/>
</dbReference>
<dbReference type="InterPro" id="IPR036291">
    <property type="entry name" value="NAD(P)-bd_dom_sf"/>
</dbReference>
<dbReference type="Pfam" id="PF01408">
    <property type="entry name" value="GFO_IDH_MocA"/>
    <property type="match status" value="1"/>
</dbReference>